<sequence length="113" mass="12663">MASENKFNKKRKQGKKGAYPLQPGVQGFFITCDGGRKHQASHEAISFIDFMSMEEKDEPTDRVTDANCETLVNGKVGPQKENSLSFQEGIQEDEDSKEELTKKHEIQEAKAGE</sequence>
<name>A0ABD2ZHI2_9GENT</name>
<dbReference type="Proteomes" id="UP001630127">
    <property type="component" value="Unassembled WGS sequence"/>
</dbReference>
<accession>A0ABD2ZHI2</accession>
<dbReference type="EMBL" id="JBJUIK010000009">
    <property type="protein sequence ID" value="KAL3518848.1"/>
    <property type="molecule type" value="Genomic_DNA"/>
</dbReference>
<comment type="caution">
    <text evidence="2">The sequence shown here is derived from an EMBL/GenBank/DDBJ whole genome shotgun (WGS) entry which is preliminary data.</text>
</comment>
<proteinExistence type="predicted"/>
<dbReference type="PANTHER" id="PTHR13452:SF10">
    <property type="entry name" value="THUMP DOMAIN-CONTAINING PROTEIN 1"/>
    <property type="match status" value="1"/>
</dbReference>
<dbReference type="PANTHER" id="PTHR13452">
    <property type="entry name" value="THUMP DOMAIN CONTAINING PROTEIN 1-RELATED"/>
    <property type="match status" value="1"/>
</dbReference>
<protein>
    <submittedName>
        <fullName evidence="2">Uncharacterized protein</fullName>
    </submittedName>
</protein>
<organism evidence="2 3">
    <name type="scientific">Cinchona calisaya</name>
    <dbReference type="NCBI Taxonomy" id="153742"/>
    <lineage>
        <taxon>Eukaryota</taxon>
        <taxon>Viridiplantae</taxon>
        <taxon>Streptophyta</taxon>
        <taxon>Embryophyta</taxon>
        <taxon>Tracheophyta</taxon>
        <taxon>Spermatophyta</taxon>
        <taxon>Magnoliopsida</taxon>
        <taxon>eudicotyledons</taxon>
        <taxon>Gunneridae</taxon>
        <taxon>Pentapetalae</taxon>
        <taxon>asterids</taxon>
        <taxon>lamiids</taxon>
        <taxon>Gentianales</taxon>
        <taxon>Rubiaceae</taxon>
        <taxon>Cinchonoideae</taxon>
        <taxon>Cinchoneae</taxon>
        <taxon>Cinchona</taxon>
    </lineage>
</organism>
<reference evidence="2 3" key="1">
    <citation type="submission" date="2024-11" db="EMBL/GenBank/DDBJ databases">
        <title>A near-complete genome assembly of Cinchona calisaya.</title>
        <authorList>
            <person name="Lian D.C."/>
            <person name="Zhao X.W."/>
            <person name="Wei L."/>
        </authorList>
    </citation>
    <scope>NUCLEOTIDE SEQUENCE [LARGE SCALE GENOMIC DNA]</scope>
    <source>
        <tissue evidence="2">Nenye</tissue>
    </source>
</reference>
<feature type="region of interest" description="Disordered" evidence="1">
    <location>
        <begin position="73"/>
        <end position="113"/>
    </location>
</feature>
<keyword evidence="3" id="KW-1185">Reference proteome</keyword>
<evidence type="ECO:0000256" key="1">
    <source>
        <dbReference type="SAM" id="MobiDB-lite"/>
    </source>
</evidence>
<evidence type="ECO:0000313" key="3">
    <source>
        <dbReference type="Proteomes" id="UP001630127"/>
    </source>
</evidence>
<gene>
    <name evidence="2" type="ORF">ACH5RR_021437</name>
</gene>
<evidence type="ECO:0000313" key="2">
    <source>
        <dbReference type="EMBL" id="KAL3518848.1"/>
    </source>
</evidence>
<dbReference type="InterPro" id="IPR040183">
    <property type="entry name" value="THUMPD1-like"/>
</dbReference>
<feature type="region of interest" description="Disordered" evidence="1">
    <location>
        <begin position="1"/>
        <end position="20"/>
    </location>
</feature>
<feature type="compositionally biased region" description="Basic and acidic residues" evidence="1">
    <location>
        <begin position="98"/>
        <end position="113"/>
    </location>
</feature>
<dbReference type="AlphaFoldDB" id="A0ABD2ZHI2"/>